<gene>
    <name evidence="1" type="ORF">OE88DRAFT_1655570</name>
</gene>
<protein>
    <submittedName>
        <fullName evidence="1">Uncharacterized protein</fullName>
    </submittedName>
</protein>
<evidence type="ECO:0000313" key="1">
    <source>
        <dbReference type="EMBL" id="TFK53433.1"/>
    </source>
</evidence>
<organism evidence="1 2">
    <name type="scientific">Heliocybe sulcata</name>
    <dbReference type="NCBI Taxonomy" id="5364"/>
    <lineage>
        <taxon>Eukaryota</taxon>
        <taxon>Fungi</taxon>
        <taxon>Dikarya</taxon>
        <taxon>Basidiomycota</taxon>
        <taxon>Agaricomycotina</taxon>
        <taxon>Agaricomycetes</taxon>
        <taxon>Gloeophyllales</taxon>
        <taxon>Gloeophyllaceae</taxon>
        <taxon>Heliocybe</taxon>
    </lineage>
</organism>
<name>A0A5C3N7Y9_9AGAM</name>
<accession>A0A5C3N7Y9</accession>
<reference evidence="1 2" key="1">
    <citation type="journal article" date="2019" name="Nat. Ecol. Evol.">
        <title>Megaphylogeny resolves global patterns of mushroom evolution.</title>
        <authorList>
            <person name="Varga T."/>
            <person name="Krizsan K."/>
            <person name="Foldi C."/>
            <person name="Dima B."/>
            <person name="Sanchez-Garcia M."/>
            <person name="Sanchez-Ramirez S."/>
            <person name="Szollosi G.J."/>
            <person name="Szarkandi J.G."/>
            <person name="Papp V."/>
            <person name="Albert L."/>
            <person name="Andreopoulos W."/>
            <person name="Angelini C."/>
            <person name="Antonin V."/>
            <person name="Barry K.W."/>
            <person name="Bougher N.L."/>
            <person name="Buchanan P."/>
            <person name="Buyck B."/>
            <person name="Bense V."/>
            <person name="Catcheside P."/>
            <person name="Chovatia M."/>
            <person name="Cooper J."/>
            <person name="Damon W."/>
            <person name="Desjardin D."/>
            <person name="Finy P."/>
            <person name="Geml J."/>
            <person name="Haridas S."/>
            <person name="Hughes K."/>
            <person name="Justo A."/>
            <person name="Karasinski D."/>
            <person name="Kautmanova I."/>
            <person name="Kiss B."/>
            <person name="Kocsube S."/>
            <person name="Kotiranta H."/>
            <person name="LaButti K.M."/>
            <person name="Lechner B.E."/>
            <person name="Liimatainen K."/>
            <person name="Lipzen A."/>
            <person name="Lukacs Z."/>
            <person name="Mihaltcheva S."/>
            <person name="Morgado L.N."/>
            <person name="Niskanen T."/>
            <person name="Noordeloos M.E."/>
            <person name="Ohm R.A."/>
            <person name="Ortiz-Santana B."/>
            <person name="Ovrebo C."/>
            <person name="Racz N."/>
            <person name="Riley R."/>
            <person name="Savchenko A."/>
            <person name="Shiryaev A."/>
            <person name="Soop K."/>
            <person name="Spirin V."/>
            <person name="Szebenyi C."/>
            <person name="Tomsovsky M."/>
            <person name="Tulloss R.E."/>
            <person name="Uehling J."/>
            <person name="Grigoriev I.V."/>
            <person name="Vagvolgyi C."/>
            <person name="Papp T."/>
            <person name="Martin F.M."/>
            <person name="Miettinen O."/>
            <person name="Hibbett D.S."/>
            <person name="Nagy L.G."/>
        </authorList>
    </citation>
    <scope>NUCLEOTIDE SEQUENCE [LARGE SCALE GENOMIC DNA]</scope>
    <source>
        <strain evidence="1 2">OMC1185</strain>
    </source>
</reference>
<keyword evidence="2" id="KW-1185">Reference proteome</keyword>
<proteinExistence type="predicted"/>
<dbReference type="Proteomes" id="UP000305948">
    <property type="component" value="Unassembled WGS sequence"/>
</dbReference>
<sequence>MFPSTEREPVRNERPAFWSGKHTLRFSSVVTAFYYVIYMAGSPSNHSTAIDRSFSLRLQFRQVVAAVRHR</sequence>
<dbReference type="EMBL" id="ML213507">
    <property type="protein sequence ID" value="TFK53433.1"/>
    <property type="molecule type" value="Genomic_DNA"/>
</dbReference>
<dbReference type="AlphaFoldDB" id="A0A5C3N7Y9"/>
<evidence type="ECO:0000313" key="2">
    <source>
        <dbReference type="Proteomes" id="UP000305948"/>
    </source>
</evidence>